<dbReference type="GO" id="GO:0006412">
    <property type="term" value="P:translation"/>
    <property type="evidence" value="ECO:0007669"/>
    <property type="project" value="UniProtKB-UniRule"/>
</dbReference>
<dbReference type="PROSITE" id="PS00474">
    <property type="entry name" value="RIBOSOMAL_L3"/>
    <property type="match status" value="1"/>
</dbReference>
<dbReference type="PANTHER" id="PTHR11229:SF16">
    <property type="entry name" value="LARGE RIBOSOMAL SUBUNIT PROTEIN UL3C"/>
    <property type="match status" value="1"/>
</dbReference>
<comment type="similarity">
    <text evidence="1 7 8">Belongs to the universal ribosomal protein uL3 family.</text>
</comment>
<dbReference type="HAMAP" id="MF_01325_B">
    <property type="entry name" value="Ribosomal_uL3_B"/>
    <property type="match status" value="1"/>
</dbReference>
<dbReference type="InterPro" id="IPR019927">
    <property type="entry name" value="Ribosomal_uL3_bac/org-type"/>
</dbReference>
<gene>
    <name evidence="7 10" type="primary">rplC</name>
    <name evidence="10" type="ORF">EPICR_50080</name>
</gene>
<evidence type="ECO:0000256" key="2">
    <source>
        <dbReference type="ARBA" id="ARBA00022730"/>
    </source>
</evidence>
<keyword evidence="3 7" id="KW-0694">RNA-binding</keyword>
<evidence type="ECO:0000256" key="6">
    <source>
        <dbReference type="ARBA" id="ARBA00035243"/>
    </source>
</evidence>
<protein>
    <recommendedName>
        <fullName evidence="6 7">Large ribosomal subunit protein uL3</fullName>
    </recommendedName>
</protein>
<sequence>MSRGLIGKKVGMMGFFSDGGEYVPVTVIEAGPCVVTQIKTTEKDGYDALQLGFGDKKRSRVNKPIQGHLKKSGRETCAVLKEFRVENPGDYKLGQTLGLDAFKVGELVNVIGTSKGRGFSGVMKRHGFSGGRKTHGSRSHRIPGSIGCSAWPGKVIKGKRLPGQYGNDRKTIKNLEVVDIRPEENLIMIKGAVPGFRTGIVTIEKGGASKPSVG</sequence>
<evidence type="ECO:0000256" key="7">
    <source>
        <dbReference type="HAMAP-Rule" id="MF_01325"/>
    </source>
</evidence>
<dbReference type="NCBIfam" id="TIGR03625">
    <property type="entry name" value="L3_bact"/>
    <property type="match status" value="1"/>
</dbReference>
<keyword evidence="5 7" id="KW-0687">Ribonucleoprotein</keyword>
<dbReference type="Gene3D" id="3.30.160.810">
    <property type="match status" value="1"/>
</dbReference>
<dbReference type="InterPro" id="IPR009000">
    <property type="entry name" value="Transl_B-barrel_sf"/>
</dbReference>
<dbReference type="GO" id="GO:0003735">
    <property type="term" value="F:structural constituent of ribosome"/>
    <property type="evidence" value="ECO:0007669"/>
    <property type="project" value="UniProtKB-UniRule"/>
</dbReference>
<dbReference type="InterPro" id="IPR019926">
    <property type="entry name" value="Ribosomal_uL3_CS"/>
</dbReference>
<keyword evidence="2 7" id="KW-0699">rRNA-binding</keyword>
<dbReference type="FunFam" id="3.30.160.810:FF:000001">
    <property type="entry name" value="50S ribosomal protein L3"/>
    <property type="match status" value="1"/>
</dbReference>
<reference evidence="10" key="1">
    <citation type="submission" date="2019-01" db="EMBL/GenBank/DDBJ databases">
        <authorList>
            <consortium name="Genoscope - CEA"/>
            <person name="William W."/>
        </authorList>
    </citation>
    <scope>NUCLEOTIDE SEQUENCE</scope>
    <source>
        <strain evidence="10">CR-1</strain>
    </source>
</reference>
<dbReference type="GO" id="GO:0019843">
    <property type="term" value="F:rRNA binding"/>
    <property type="evidence" value="ECO:0007669"/>
    <property type="project" value="UniProtKB-UniRule"/>
</dbReference>
<dbReference type="EMBL" id="CAACVI010000045">
    <property type="protein sequence ID" value="VEN74804.1"/>
    <property type="molecule type" value="Genomic_DNA"/>
</dbReference>
<dbReference type="GO" id="GO:0022625">
    <property type="term" value="C:cytosolic large ribosomal subunit"/>
    <property type="evidence" value="ECO:0007669"/>
    <property type="project" value="TreeGrafter"/>
</dbReference>
<dbReference type="FunFam" id="2.40.30.10:FF:000004">
    <property type="entry name" value="50S ribosomal protein L3"/>
    <property type="match status" value="1"/>
</dbReference>
<evidence type="ECO:0000256" key="3">
    <source>
        <dbReference type="ARBA" id="ARBA00022884"/>
    </source>
</evidence>
<dbReference type="InterPro" id="IPR000597">
    <property type="entry name" value="Ribosomal_uL3"/>
</dbReference>
<dbReference type="PANTHER" id="PTHR11229">
    <property type="entry name" value="50S RIBOSOMAL PROTEIN L3"/>
    <property type="match status" value="1"/>
</dbReference>
<comment type="function">
    <text evidence="7 9">One of the primary rRNA binding proteins, it binds directly near the 3'-end of the 23S rRNA, where it nucleates assembly of the 50S subunit.</text>
</comment>
<evidence type="ECO:0000256" key="9">
    <source>
        <dbReference type="RuleBase" id="RU003906"/>
    </source>
</evidence>
<evidence type="ECO:0000256" key="5">
    <source>
        <dbReference type="ARBA" id="ARBA00023274"/>
    </source>
</evidence>
<dbReference type="Pfam" id="PF00297">
    <property type="entry name" value="Ribosomal_L3"/>
    <property type="match status" value="1"/>
</dbReference>
<keyword evidence="4 7" id="KW-0689">Ribosomal protein</keyword>
<dbReference type="SUPFAM" id="SSF50447">
    <property type="entry name" value="Translation proteins"/>
    <property type="match status" value="1"/>
</dbReference>
<dbReference type="Gene3D" id="2.40.30.10">
    <property type="entry name" value="Translation factors"/>
    <property type="match status" value="1"/>
</dbReference>
<accession>A0A484HK67</accession>
<evidence type="ECO:0000256" key="4">
    <source>
        <dbReference type="ARBA" id="ARBA00022980"/>
    </source>
</evidence>
<evidence type="ECO:0000313" key="10">
    <source>
        <dbReference type="EMBL" id="VEN74804.1"/>
    </source>
</evidence>
<evidence type="ECO:0000256" key="8">
    <source>
        <dbReference type="RuleBase" id="RU003905"/>
    </source>
</evidence>
<evidence type="ECO:0000256" key="1">
    <source>
        <dbReference type="ARBA" id="ARBA00006540"/>
    </source>
</evidence>
<name>A0A484HK67_9BACT</name>
<comment type="subunit">
    <text evidence="7 9">Part of the 50S ribosomal subunit. Forms a cluster with proteins L14 and L19.</text>
</comment>
<dbReference type="AlphaFoldDB" id="A0A484HK67"/>
<organism evidence="10">
    <name type="scientific">uncultured Desulfobacteraceae bacterium</name>
    <dbReference type="NCBI Taxonomy" id="218296"/>
    <lineage>
        <taxon>Bacteria</taxon>
        <taxon>Pseudomonadati</taxon>
        <taxon>Thermodesulfobacteriota</taxon>
        <taxon>Desulfobacteria</taxon>
        <taxon>Desulfobacterales</taxon>
        <taxon>Desulfobacteraceae</taxon>
        <taxon>environmental samples</taxon>
    </lineage>
</organism>
<proteinExistence type="inferred from homology"/>